<feature type="domain" description="CBS" evidence="3">
    <location>
        <begin position="151"/>
        <end position="215"/>
    </location>
</feature>
<dbReference type="PANTHER" id="PTHR48108:SF26">
    <property type="entry name" value="CBS DOMAIN-CONTAINING PROTEIN DDB_G0289609"/>
    <property type="match status" value="1"/>
</dbReference>
<organism evidence="4 5">
    <name type="scientific">Thalassotalea profundi</name>
    <dbReference type="NCBI Taxonomy" id="2036687"/>
    <lineage>
        <taxon>Bacteria</taxon>
        <taxon>Pseudomonadati</taxon>
        <taxon>Pseudomonadota</taxon>
        <taxon>Gammaproteobacteria</taxon>
        <taxon>Alteromonadales</taxon>
        <taxon>Colwelliaceae</taxon>
        <taxon>Thalassotalea</taxon>
    </lineage>
</organism>
<dbReference type="Gene3D" id="3.10.580.10">
    <property type="entry name" value="CBS-domain"/>
    <property type="match status" value="1"/>
</dbReference>
<dbReference type="RefSeq" id="WP_189378922.1">
    <property type="nucleotide sequence ID" value="NZ_BNAH01000012.1"/>
</dbReference>
<dbReference type="PROSITE" id="PS51371">
    <property type="entry name" value="CBS"/>
    <property type="match status" value="2"/>
</dbReference>
<dbReference type="PANTHER" id="PTHR48108">
    <property type="entry name" value="CBS DOMAIN-CONTAINING PROTEIN CBSX2, CHLOROPLASTIC"/>
    <property type="match status" value="1"/>
</dbReference>
<dbReference type="SUPFAM" id="SSF54631">
    <property type="entry name" value="CBS-domain pair"/>
    <property type="match status" value="1"/>
</dbReference>
<reference evidence="5" key="1">
    <citation type="journal article" date="2019" name="Int. J. Syst. Evol. Microbiol.">
        <title>The Global Catalogue of Microorganisms (GCM) 10K type strain sequencing project: providing services to taxonomists for standard genome sequencing and annotation.</title>
        <authorList>
            <consortium name="The Broad Institute Genomics Platform"/>
            <consortium name="The Broad Institute Genome Sequencing Center for Infectious Disease"/>
            <person name="Wu L."/>
            <person name="Ma J."/>
        </authorList>
    </citation>
    <scope>NUCLEOTIDE SEQUENCE [LARGE SCALE GENOMIC DNA]</scope>
    <source>
        <strain evidence="5">CGMCC 1.15922</strain>
    </source>
</reference>
<feature type="domain" description="CBS" evidence="3">
    <location>
        <begin position="223"/>
        <end position="279"/>
    </location>
</feature>
<evidence type="ECO:0000256" key="2">
    <source>
        <dbReference type="PROSITE-ProRule" id="PRU00703"/>
    </source>
</evidence>
<evidence type="ECO:0000313" key="4">
    <source>
        <dbReference type="EMBL" id="GHE97234.1"/>
    </source>
</evidence>
<dbReference type="Gene3D" id="2.60.120.10">
    <property type="entry name" value="Jelly Rolls"/>
    <property type="match status" value="1"/>
</dbReference>
<dbReference type="Pfam" id="PF00571">
    <property type="entry name" value="CBS"/>
    <property type="match status" value="2"/>
</dbReference>
<accession>A0ABQ3J001</accession>
<dbReference type="InterPro" id="IPR018490">
    <property type="entry name" value="cNMP-bd_dom_sf"/>
</dbReference>
<dbReference type="Proteomes" id="UP000626370">
    <property type="component" value="Unassembled WGS sequence"/>
</dbReference>
<sequence>MEHELTEINTFLHTIPPFDQLTIEIIAQLTKAITINYLRKESHLPPKGCDEKTLYIIRKGALAYSSLQGELLGKYGEGDICSVFIFPDQIDEIKVHAEEDTLLYCLPFLAFSNITANFNNVIRFFENSAEERLNTQMTQLNEDAILSSSLMDTSVSQFCHGPVATIESYCTIQQAAIKMTELSFSCLVVIEADKPVGIITDKDIRRRCVAKGLSFNQPVSDIMTKDMLTLNENDRAYDALMLMTGKRIHHLPVTQNGKLTAMVTITDLMNNEGQNAINITNMIRRASNLDELKVISALLPKLQVKMAKLGTTADHIGKSISAITAALTIRLIEMAEEKYGPAPAPWAWLAAGSQARQEQFAHSDQDNAIIYSDDVITEDKPWFKHVATFVSDGLATCGFIYCPGDIMATNTQWCQPQSTWHQYFDQWVTKPRPQALLNSSVFFDLVTIYGDNSLIDQVREKLLQKTKGNSLFLAHLSRNALMLKPPLGFFRDFVLISNGKNKASLDLKHNGIAPIVDLARIYALAEGIAATNTIERLKLASGTPSLTKASAANLIDAYEFLGILRMNHQATKIQAGEAPDNYLAPKNISKLEREHLKDAFKVIKTMQDNRQTTL</sequence>
<dbReference type="InterPro" id="IPR051462">
    <property type="entry name" value="CBS_domain-containing"/>
</dbReference>
<dbReference type="CDD" id="cd04587">
    <property type="entry name" value="CBS_pair_CAP-ED_NT_Pol-beta-like_DUF294_assoc"/>
    <property type="match status" value="1"/>
</dbReference>
<keyword evidence="2" id="KW-0129">CBS domain</keyword>
<dbReference type="InterPro" id="IPR014710">
    <property type="entry name" value="RmlC-like_jellyroll"/>
</dbReference>
<protein>
    <submittedName>
        <fullName evidence="4">Cyclic nucleotide-binding protein</fullName>
    </submittedName>
</protein>
<evidence type="ECO:0000256" key="1">
    <source>
        <dbReference type="ARBA" id="ARBA00022737"/>
    </source>
</evidence>
<dbReference type="InterPro" id="IPR005105">
    <property type="entry name" value="GlnD_Uridyltrans_N"/>
</dbReference>
<keyword evidence="1" id="KW-0677">Repeat</keyword>
<gene>
    <name evidence="4" type="ORF">GCM10011501_28480</name>
</gene>
<dbReference type="Pfam" id="PF10335">
    <property type="entry name" value="DUF294_C"/>
    <property type="match status" value="1"/>
</dbReference>
<dbReference type="Pfam" id="PF03445">
    <property type="entry name" value="DUF294"/>
    <property type="match status" value="1"/>
</dbReference>
<evidence type="ECO:0000313" key="5">
    <source>
        <dbReference type="Proteomes" id="UP000626370"/>
    </source>
</evidence>
<dbReference type="InterPro" id="IPR046342">
    <property type="entry name" value="CBS_dom_sf"/>
</dbReference>
<dbReference type="InterPro" id="IPR000644">
    <property type="entry name" value="CBS_dom"/>
</dbReference>
<dbReference type="CDD" id="cd05401">
    <property type="entry name" value="NT_GlnE_GlnD_like"/>
    <property type="match status" value="1"/>
</dbReference>
<evidence type="ECO:0000259" key="3">
    <source>
        <dbReference type="PROSITE" id="PS51371"/>
    </source>
</evidence>
<keyword evidence="5" id="KW-1185">Reference proteome</keyword>
<comment type="caution">
    <text evidence="4">The sequence shown here is derived from an EMBL/GenBank/DDBJ whole genome shotgun (WGS) entry which is preliminary data.</text>
</comment>
<name>A0ABQ3J001_9GAMM</name>
<dbReference type="SUPFAM" id="SSF51206">
    <property type="entry name" value="cAMP-binding domain-like"/>
    <property type="match status" value="1"/>
</dbReference>
<dbReference type="SMART" id="SM00116">
    <property type="entry name" value="CBS"/>
    <property type="match status" value="2"/>
</dbReference>
<proteinExistence type="predicted"/>
<dbReference type="InterPro" id="IPR018821">
    <property type="entry name" value="DUF294_put_nucleoTrafse_sb-bd"/>
</dbReference>
<dbReference type="EMBL" id="BNAH01000012">
    <property type="protein sequence ID" value="GHE97234.1"/>
    <property type="molecule type" value="Genomic_DNA"/>
</dbReference>